<dbReference type="InParanoid" id="A0A1M6D2J2"/>
<dbReference type="Proteomes" id="UP000184510">
    <property type="component" value="Unassembled WGS sequence"/>
</dbReference>
<reference evidence="1 2" key="1">
    <citation type="submission" date="2016-11" db="EMBL/GenBank/DDBJ databases">
        <authorList>
            <person name="Jaros S."/>
            <person name="Januszkiewicz K."/>
            <person name="Wedrychowicz H."/>
        </authorList>
    </citation>
    <scope>NUCLEOTIDE SEQUENCE [LARGE SCALE GENOMIC DNA]</scope>
    <source>
        <strain evidence="1 2">DSM 18772</strain>
    </source>
</reference>
<sequence>MKINARSYLGILFALSAFGLNSCGDDEKVVPNVAVPDWYKEESEDLTDAEPDSTEDIQKPINIELKVLFSHNRVTPPHKKFSNLNASSIQDWAVYTGSPSYDKVVRKDFGKLLKTPLKIGSFEESKDFPGEKHAFTSREQEAPIVPALYADLKDGIQQGEGYTVGVKVPHTSSGQFSITTYFAAFRVDAQVRIRKSDGTVLQEYAFPWEHRAYHALEATISDAAPDSLLYVDVLLGNTENIQGTLPEVGIGLNGIKVERL</sequence>
<name>A0A1M6D2J2_9BACT</name>
<accession>A0A1M6D2J2</accession>
<dbReference type="STRING" id="1123071.SAMN02745181_0629"/>
<dbReference type="RefSeq" id="WP_143158025.1">
    <property type="nucleotide sequence ID" value="NZ_FQYR01000002.1"/>
</dbReference>
<dbReference type="EMBL" id="FQYR01000002">
    <property type="protein sequence ID" value="SHI67456.1"/>
    <property type="molecule type" value="Genomic_DNA"/>
</dbReference>
<organism evidence="1 2">
    <name type="scientific">Rubritalea squalenifaciens DSM 18772</name>
    <dbReference type="NCBI Taxonomy" id="1123071"/>
    <lineage>
        <taxon>Bacteria</taxon>
        <taxon>Pseudomonadati</taxon>
        <taxon>Verrucomicrobiota</taxon>
        <taxon>Verrucomicrobiia</taxon>
        <taxon>Verrucomicrobiales</taxon>
        <taxon>Rubritaleaceae</taxon>
        <taxon>Rubritalea</taxon>
    </lineage>
</organism>
<dbReference type="AlphaFoldDB" id="A0A1M6D2J2"/>
<evidence type="ECO:0000313" key="2">
    <source>
        <dbReference type="Proteomes" id="UP000184510"/>
    </source>
</evidence>
<proteinExistence type="predicted"/>
<evidence type="ECO:0000313" key="1">
    <source>
        <dbReference type="EMBL" id="SHI67456.1"/>
    </source>
</evidence>
<protein>
    <submittedName>
        <fullName evidence="1">Uncharacterized protein</fullName>
    </submittedName>
</protein>
<gene>
    <name evidence="1" type="ORF">SAMN02745181_0629</name>
</gene>
<keyword evidence="2" id="KW-1185">Reference proteome</keyword>